<organism evidence="1">
    <name type="scientific">Arthrobacter saudimassiliensis</name>
    <dbReference type="NCBI Taxonomy" id="1461584"/>
    <lineage>
        <taxon>Bacteria</taxon>
        <taxon>Bacillati</taxon>
        <taxon>Actinomycetota</taxon>
        <taxon>Actinomycetes</taxon>
        <taxon>Micrococcales</taxon>
        <taxon>Micrococcaceae</taxon>
        <taxon>Arthrobacter</taxon>
    </lineage>
</organism>
<dbReference type="PANTHER" id="PTHR35868:SF3">
    <property type="entry name" value="DUF2804 DOMAIN-CONTAINING PROTEIN"/>
    <property type="match status" value="1"/>
</dbReference>
<proteinExistence type="predicted"/>
<reference evidence="1" key="1">
    <citation type="submission" date="2014-07" db="EMBL/GenBank/DDBJ databases">
        <authorList>
            <person name="Urmite Genomes Urmite Genomes"/>
        </authorList>
    </citation>
    <scope>NUCLEOTIDE SEQUENCE</scope>
    <source>
        <strain evidence="1">11W110_air</strain>
    </source>
</reference>
<evidence type="ECO:0000313" key="1">
    <source>
        <dbReference type="EMBL" id="CEA07023.1"/>
    </source>
</evidence>
<dbReference type="AlphaFoldDB" id="A0A078MI45"/>
<dbReference type="PATRIC" id="fig|1461584.3.peg.323"/>
<gene>
    <name evidence="1" type="ORF">BN1051_00332</name>
</gene>
<dbReference type="EMBL" id="LN483070">
    <property type="protein sequence ID" value="CEA07023.1"/>
    <property type="molecule type" value="Genomic_DNA"/>
</dbReference>
<sequence>MKEITGPQNLALPRGTLNPAAVGFTRRPLHLTSLPAGPRHGWRTKRWEYWGVMTGDLVLGMTISGLDYAAVLQLYVYERSTGREISVDPLKLLPSGADLRLPDSLPPLEARAAAGGLRLGFRDDGGGTRLIAESDRVQVQLHAPAGGDSLGVVVPWSRTRFQYTLKDVARAVSGTVTVEGRRYDVGPGAFAVLDRGRGRWPYAKRWNWGVGFGEVDGTQLGLQIGGGWTAGTGSTENALIVDGRLHHYDGELDFSYDLSAPLSPWHVRGPWLDAVLTPFHRRHARTNALVVASQTWQAFGSWSGRARTPDGAWHRLEGLQGWIEEARNRW</sequence>
<evidence type="ECO:0008006" key="2">
    <source>
        <dbReference type="Google" id="ProtNLM"/>
    </source>
</evidence>
<dbReference type="PANTHER" id="PTHR35868">
    <property type="entry name" value="DUF2804 DOMAIN-CONTAINING PROTEIN-RELATED"/>
    <property type="match status" value="1"/>
</dbReference>
<accession>A0A078MI45</accession>
<name>A0A078MI45_9MICC</name>
<protein>
    <recommendedName>
        <fullName evidence="2">DUF2804 domain-containing protein</fullName>
    </recommendedName>
</protein>
<dbReference type="Pfam" id="PF10974">
    <property type="entry name" value="DUF2804"/>
    <property type="match status" value="1"/>
</dbReference>
<dbReference type="InterPro" id="IPR021243">
    <property type="entry name" value="DUF2804"/>
</dbReference>